<dbReference type="GO" id="GO:0048471">
    <property type="term" value="C:perinuclear region of cytoplasm"/>
    <property type="evidence" value="ECO:0007669"/>
    <property type="project" value="TreeGrafter"/>
</dbReference>
<dbReference type="EMBL" id="AGNL01016512">
    <property type="protein sequence ID" value="EJK65044.1"/>
    <property type="molecule type" value="Genomic_DNA"/>
</dbReference>
<dbReference type="GO" id="GO:0031267">
    <property type="term" value="F:small GTPase binding"/>
    <property type="evidence" value="ECO:0007669"/>
    <property type="project" value="TreeGrafter"/>
</dbReference>
<dbReference type="PANTHER" id="PTHR24113">
    <property type="entry name" value="RAN GTPASE-ACTIVATING PROTEIN 1"/>
    <property type="match status" value="1"/>
</dbReference>
<feature type="region of interest" description="Disordered" evidence="4">
    <location>
        <begin position="1"/>
        <end position="49"/>
    </location>
</feature>
<gene>
    <name evidence="5" type="ORF">THAOC_14157</name>
</gene>
<evidence type="ECO:0000256" key="2">
    <source>
        <dbReference type="ARBA" id="ARBA00022614"/>
    </source>
</evidence>
<dbReference type="GO" id="GO:0006913">
    <property type="term" value="P:nucleocytoplasmic transport"/>
    <property type="evidence" value="ECO:0007669"/>
    <property type="project" value="TreeGrafter"/>
</dbReference>
<dbReference type="GO" id="GO:0005634">
    <property type="term" value="C:nucleus"/>
    <property type="evidence" value="ECO:0007669"/>
    <property type="project" value="TreeGrafter"/>
</dbReference>
<evidence type="ECO:0000256" key="1">
    <source>
        <dbReference type="ARBA" id="ARBA00022468"/>
    </source>
</evidence>
<name>K0SJB1_THAOC</name>
<dbReference type="PANTHER" id="PTHR24113:SF12">
    <property type="entry name" value="RAN GTPASE-ACTIVATING PROTEIN 1"/>
    <property type="match status" value="1"/>
</dbReference>
<dbReference type="GO" id="GO:0005096">
    <property type="term" value="F:GTPase activator activity"/>
    <property type="evidence" value="ECO:0007669"/>
    <property type="project" value="UniProtKB-KW"/>
</dbReference>
<protein>
    <submittedName>
        <fullName evidence="5">Uncharacterized protein</fullName>
    </submittedName>
</protein>
<evidence type="ECO:0000313" key="6">
    <source>
        <dbReference type="Proteomes" id="UP000266841"/>
    </source>
</evidence>
<dbReference type="SMART" id="SM00368">
    <property type="entry name" value="LRR_RI"/>
    <property type="match status" value="2"/>
</dbReference>
<proteinExistence type="predicted"/>
<dbReference type="SUPFAM" id="SSF52047">
    <property type="entry name" value="RNI-like"/>
    <property type="match status" value="1"/>
</dbReference>
<keyword evidence="6" id="KW-1185">Reference proteome</keyword>
<evidence type="ECO:0000256" key="4">
    <source>
        <dbReference type="SAM" id="MobiDB-lite"/>
    </source>
</evidence>
<feature type="compositionally biased region" description="Basic and acidic residues" evidence="4">
    <location>
        <begin position="15"/>
        <end position="35"/>
    </location>
</feature>
<sequence length="549" mass="61295">MKIERSAQRSSGGMDESRKRAKTGNDGDEVARTPSEEAQQSPKSTDAAAAAAAKTAELQEELESLKQSHNVVVGELNAKVGKLNAKVEELEAKVDALQANNETQKCKIKGLNSALQWAYAPEDIPRRHWLERGHDEEYADAMENLLSSMEESIKDLRMGRLGRVVHNEFGGKKIVKIDFDLEDEDGGFIRADHDESLMPYWKELAAALRHWSEYHADGKYLKVDFIYIELPKSVLNILRPAFEQSRIRDVYFENNHHAGDAANFAKKVLQANHFITEVGFGDIKFAREDMKAICGEIKSRNAGDHFMNSLELDNCLDDRIDTHTLKMILGSINAVRERDALLNLNENVMSSREAAVIAEFLNSNPSLARLNLDNNQFNDADAALLASTLTNNTQLRNIWLENCRIQEDGRVAFLRAVFDVSSLSSCAASNHTCRVHGLERDISVLNGYKSASVNKWSKIVAMLTLSSEDSFINISLLGGVPAQLIPVILDKLNNVGCADGDHELTDICLELTNATRCQKHDVWDSLGEMKSLNCMYNLMRSWVVPSIFA</sequence>
<dbReference type="Proteomes" id="UP000266841">
    <property type="component" value="Unassembled WGS sequence"/>
</dbReference>
<accession>K0SJB1</accession>
<dbReference type="InterPro" id="IPR027038">
    <property type="entry name" value="RanGap"/>
</dbReference>
<keyword evidence="1" id="KW-0343">GTPase activation</keyword>
<comment type="caution">
    <text evidence="5">The sequence shown here is derived from an EMBL/GenBank/DDBJ whole genome shotgun (WGS) entry which is preliminary data.</text>
</comment>
<organism evidence="5 6">
    <name type="scientific">Thalassiosira oceanica</name>
    <name type="common">Marine diatom</name>
    <dbReference type="NCBI Taxonomy" id="159749"/>
    <lineage>
        <taxon>Eukaryota</taxon>
        <taxon>Sar</taxon>
        <taxon>Stramenopiles</taxon>
        <taxon>Ochrophyta</taxon>
        <taxon>Bacillariophyta</taxon>
        <taxon>Coscinodiscophyceae</taxon>
        <taxon>Thalassiosirophycidae</taxon>
        <taxon>Thalassiosirales</taxon>
        <taxon>Thalassiosiraceae</taxon>
        <taxon>Thalassiosira</taxon>
    </lineage>
</organism>
<dbReference type="InterPro" id="IPR032675">
    <property type="entry name" value="LRR_dom_sf"/>
</dbReference>
<dbReference type="GO" id="GO:0005829">
    <property type="term" value="C:cytosol"/>
    <property type="evidence" value="ECO:0007669"/>
    <property type="project" value="TreeGrafter"/>
</dbReference>
<evidence type="ECO:0000256" key="3">
    <source>
        <dbReference type="ARBA" id="ARBA00022737"/>
    </source>
</evidence>
<dbReference type="Gene3D" id="3.80.10.10">
    <property type="entry name" value="Ribonuclease Inhibitor"/>
    <property type="match status" value="1"/>
</dbReference>
<dbReference type="OrthoDB" id="188902at2759"/>
<dbReference type="AlphaFoldDB" id="K0SJB1"/>
<keyword evidence="3" id="KW-0677">Repeat</keyword>
<keyword evidence="2" id="KW-0433">Leucine-rich repeat</keyword>
<reference evidence="5 6" key="1">
    <citation type="journal article" date="2012" name="Genome Biol.">
        <title>Genome and low-iron response of an oceanic diatom adapted to chronic iron limitation.</title>
        <authorList>
            <person name="Lommer M."/>
            <person name="Specht M."/>
            <person name="Roy A.S."/>
            <person name="Kraemer L."/>
            <person name="Andreson R."/>
            <person name="Gutowska M.A."/>
            <person name="Wolf J."/>
            <person name="Bergner S.V."/>
            <person name="Schilhabel M.B."/>
            <person name="Klostermeier U.C."/>
            <person name="Beiko R.G."/>
            <person name="Rosenstiel P."/>
            <person name="Hippler M."/>
            <person name="Laroche J."/>
        </authorList>
    </citation>
    <scope>NUCLEOTIDE SEQUENCE [LARGE SCALE GENOMIC DNA]</scope>
    <source>
        <strain evidence="5 6">CCMP1005</strain>
    </source>
</reference>
<evidence type="ECO:0000313" key="5">
    <source>
        <dbReference type="EMBL" id="EJK65044.1"/>
    </source>
</evidence>